<protein>
    <recommendedName>
        <fullName evidence="8">Autophagy-related protein</fullName>
    </recommendedName>
</protein>
<comment type="similarity">
    <text evidence="2 5">Belongs to the ATG8 family.</text>
</comment>
<dbReference type="Proteomes" id="UP000694554">
    <property type="component" value="Chromosome 13"/>
</dbReference>
<evidence type="ECO:0000256" key="1">
    <source>
        <dbReference type="ARBA" id="ARBA00004370"/>
    </source>
</evidence>
<evidence type="ECO:0000256" key="2">
    <source>
        <dbReference type="ARBA" id="ARBA00007293"/>
    </source>
</evidence>
<name>A0A8C9BFX9_PHOSS</name>
<keyword evidence="5" id="KW-0072">Autophagy</keyword>
<dbReference type="GO" id="GO:0016020">
    <property type="term" value="C:membrane"/>
    <property type="evidence" value="ECO:0007669"/>
    <property type="project" value="UniProtKB-SubCell"/>
</dbReference>
<proteinExistence type="inferred from homology"/>
<evidence type="ECO:0000256" key="3">
    <source>
        <dbReference type="ARBA" id="ARBA00023136"/>
    </source>
</evidence>
<evidence type="ECO:0000313" key="7">
    <source>
        <dbReference type="Proteomes" id="UP000694554"/>
    </source>
</evidence>
<keyword evidence="7" id="KW-1185">Reference proteome</keyword>
<dbReference type="GeneTree" id="ENSGT00940000157496"/>
<dbReference type="PANTHER" id="PTHR10969">
    <property type="entry name" value="MICROTUBULE-ASSOCIATED PROTEINS 1A/1B LIGHT CHAIN 3-RELATED"/>
    <property type="match status" value="1"/>
</dbReference>
<dbReference type="Pfam" id="PF02991">
    <property type="entry name" value="ATG8"/>
    <property type="match status" value="1"/>
</dbReference>
<dbReference type="AlphaFoldDB" id="A0A8C9BFX9"/>
<evidence type="ECO:0000313" key="6">
    <source>
        <dbReference type="Ensembl" id="ENSPSNP00000006512.1"/>
    </source>
</evidence>
<evidence type="ECO:0008006" key="8">
    <source>
        <dbReference type="Google" id="ProtNLM"/>
    </source>
</evidence>
<dbReference type="Gene3D" id="3.10.20.90">
    <property type="entry name" value="Phosphatidylinositol 3-kinase Catalytic Subunit, Chain A, domain 1"/>
    <property type="match status" value="1"/>
</dbReference>
<comment type="subcellular location">
    <subcellularLocation>
        <location evidence="1">Membrane</location>
    </subcellularLocation>
</comment>
<evidence type="ECO:0000256" key="4">
    <source>
        <dbReference type="ARBA" id="ARBA00023288"/>
    </source>
</evidence>
<dbReference type="SUPFAM" id="SSF54236">
    <property type="entry name" value="Ubiquitin-like"/>
    <property type="match status" value="1"/>
</dbReference>
<keyword evidence="4" id="KW-0449">Lipoprotein</keyword>
<evidence type="ECO:0000256" key="5">
    <source>
        <dbReference type="RuleBase" id="RU004384"/>
    </source>
</evidence>
<reference evidence="6" key="3">
    <citation type="submission" date="2025-09" db="UniProtKB">
        <authorList>
            <consortium name="Ensembl"/>
        </authorList>
    </citation>
    <scope>IDENTIFICATION</scope>
</reference>
<keyword evidence="3" id="KW-0472">Membrane</keyword>
<dbReference type="Ensembl" id="ENSPSNT00000007421.1">
    <property type="protein sequence ID" value="ENSPSNP00000006512.1"/>
    <property type="gene ID" value="ENSPSNG00000004854.1"/>
</dbReference>
<dbReference type="InterPro" id="IPR004241">
    <property type="entry name" value="Atg8-like"/>
</dbReference>
<organism evidence="6 7">
    <name type="scientific">Phocoena sinus</name>
    <name type="common">Vaquita</name>
    <dbReference type="NCBI Taxonomy" id="42100"/>
    <lineage>
        <taxon>Eukaryota</taxon>
        <taxon>Metazoa</taxon>
        <taxon>Chordata</taxon>
        <taxon>Craniata</taxon>
        <taxon>Vertebrata</taxon>
        <taxon>Euteleostomi</taxon>
        <taxon>Mammalia</taxon>
        <taxon>Eutheria</taxon>
        <taxon>Laurasiatheria</taxon>
        <taxon>Artiodactyla</taxon>
        <taxon>Whippomorpha</taxon>
        <taxon>Cetacea</taxon>
        <taxon>Odontoceti</taxon>
        <taxon>Phocoenidae</taxon>
        <taxon>Phocoena</taxon>
    </lineage>
</organism>
<accession>A0A8C9BFX9</accession>
<reference evidence="6" key="2">
    <citation type="submission" date="2025-08" db="UniProtKB">
        <authorList>
            <consortium name="Ensembl"/>
        </authorList>
    </citation>
    <scope>IDENTIFICATION</scope>
</reference>
<reference evidence="6" key="1">
    <citation type="submission" date="2019-08" db="EMBL/GenBank/DDBJ databases">
        <title>Phocoena sinus (Vaquita) genome, mPhoSin1, primary haplotype.</title>
        <authorList>
            <person name="Morin P."/>
            <person name="Mountcastle J."/>
            <person name="Fungtammasan C."/>
            <person name="Rhie A."/>
            <person name="Rojas-Bracho L."/>
            <person name="Smith C.R."/>
            <person name="Taylor B.L."/>
            <person name="Gulland F.M.D."/>
            <person name="Musser W."/>
            <person name="Houck M."/>
            <person name="Haase B."/>
            <person name="Paez S."/>
            <person name="Howe K."/>
            <person name="Torrance J."/>
            <person name="Formenti G."/>
            <person name="Phillippy A."/>
            <person name="Ryder O."/>
            <person name="Jarvis E.D."/>
            <person name="Fedrigo O."/>
        </authorList>
    </citation>
    <scope>NUCLEOTIDE SEQUENCE [LARGE SCALE GENOMIC DNA]</scope>
</reference>
<sequence>MKFVYKEEDLLEKRRSEGEKIRKKYPDRLPVIVEEAPRARVGDLDERKSPGWVSYTRNTMKKTSFYMLPPVMKVSTVCAVAVPKVCGGVPFYKERGGPLSFHYSSLRVIHHLPSSGPALPNV</sequence>
<dbReference type="InterPro" id="IPR029071">
    <property type="entry name" value="Ubiquitin-like_domsf"/>
</dbReference>
<dbReference type="GO" id="GO:0006914">
    <property type="term" value="P:autophagy"/>
    <property type="evidence" value="ECO:0007669"/>
    <property type="project" value="UniProtKB-KW"/>
</dbReference>